<dbReference type="AlphaFoldDB" id="A0A0C2JVS2"/>
<dbReference type="Proteomes" id="UP000031668">
    <property type="component" value="Unassembled WGS sequence"/>
</dbReference>
<evidence type="ECO:0000313" key="1">
    <source>
        <dbReference type="EMBL" id="KII73528.1"/>
    </source>
</evidence>
<proteinExistence type="predicted"/>
<gene>
    <name evidence="1" type="ORF">RF11_05354</name>
</gene>
<name>A0A0C2JVS2_THEKT</name>
<accession>A0A0C2JVS2</accession>
<keyword evidence="2" id="KW-1185">Reference proteome</keyword>
<protein>
    <submittedName>
        <fullName evidence="1">Uncharacterized protein</fullName>
    </submittedName>
</protein>
<evidence type="ECO:0000313" key="2">
    <source>
        <dbReference type="Proteomes" id="UP000031668"/>
    </source>
</evidence>
<dbReference type="EMBL" id="JWZT01000794">
    <property type="protein sequence ID" value="KII73528.1"/>
    <property type="molecule type" value="Genomic_DNA"/>
</dbReference>
<reference evidence="1 2" key="1">
    <citation type="journal article" date="2014" name="Genome Biol. Evol.">
        <title>The genome of the myxosporean Thelohanellus kitauei shows adaptations to nutrient acquisition within its fish host.</title>
        <authorList>
            <person name="Yang Y."/>
            <person name="Xiong J."/>
            <person name="Zhou Z."/>
            <person name="Huo F."/>
            <person name="Miao W."/>
            <person name="Ran C."/>
            <person name="Liu Y."/>
            <person name="Zhang J."/>
            <person name="Feng J."/>
            <person name="Wang M."/>
            <person name="Wang M."/>
            <person name="Wang L."/>
            <person name="Yao B."/>
        </authorList>
    </citation>
    <scope>NUCLEOTIDE SEQUENCE [LARGE SCALE GENOMIC DNA]</scope>
    <source>
        <strain evidence="1">Wuqing</strain>
    </source>
</reference>
<sequence length="112" mass="12806">MYKRDYTPAKFRYTEDCEDKRAPGCYFPANECRFGNVVLVGRGMGYVDNVAFAVDVKSVQKCTNAGLYTSNDRCQKNKLVFHIMTNILYPSDELYVTKTDTSSLREGFKEIS</sequence>
<organism evidence="1 2">
    <name type="scientific">Thelohanellus kitauei</name>
    <name type="common">Myxosporean</name>
    <dbReference type="NCBI Taxonomy" id="669202"/>
    <lineage>
        <taxon>Eukaryota</taxon>
        <taxon>Metazoa</taxon>
        <taxon>Cnidaria</taxon>
        <taxon>Myxozoa</taxon>
        <taxon>Myxosporea</taxon>
        <taxon>Bivalvulida</taxon>
        <taxon>Platysporina</taxon>
        <taxon>Myxobolidae</taxon>
        <taxon>Thelohanellus</taxon>
    </lineage>
</organism>
<comment type="caution">
    <text evidence="1">The sequence shown here is derived from an EMBL/GenBank/DDBJ whole genome shotgun (WGS) entry which is preliminary data.</text>
</comment>